<evidence type="ECO:0000256" key="1">
    <source>
        <dbReference type="ARBA" id="ARBA00022722"/>
    </source>
</evidence>
<dbReference type="InterPro" id="IPR001370">
    <property type="entry name" value="BIR_rpt"/>
</dbReference>
<dbReference type="OrthoDB" id="9306at10239"/>
<evidence type="ECO:0000256" key="4">
    <source>
        <dbReference type="ARBA" id="ARBA00022839"/>
    </source>
</evidence>
<dbReference type="InterPro" id="IPR011604">
    <property type="entry name" value="PDDEXK-like_dom_sf"/>
</dbReference>
<dbReference type="Pfam" id="PF01771">
    <property type="entry name" value="Viral_alk_exo"/>
    <property type="match status" value="1"/>
</dbReference>
<keyword evidence="3" id="KW-0378">Hydrolase</keyword>
<dbReference type="InterPro" id="IPR034720">
    <property type="entry name" value="Viral_alk_exo"/>
</dbReference>
<dbReference type="SUPFAM" id="SSF52980">
    <property type="entry name" value="Restriction endonuclease-like"/>
    <property type="match status" value="1"/>
</dbReference>
<dbReference type="GO" id="GO:0004527">
    <property type="term" value="F:exonuclease activity"/>
    <property type="evidence" value="ECO:0007669"/>
    <property type="project" value="UniProtKB-KW"/>
</dbReference>
<evidence type="ECO:0000313" key="6">
    <source>
        <dbReference type="Proteomes" id="UP000203846"/>
    </source>
</evidence>
<name>C3TX19_9ABAC</name>
<dbReference type="PANTHER" id="PTHR46609">
    <property type="entry name" value="EXONUCLEASE, PHAGE-TYPE/RECB, C-TERMINAL DOMAIN-CONTAINING PROTEIN"/>
    <property type="match status" value="1"/>
</dbReference>
<sequence>MPLLSDEQRALCEKFMYNNYVCALKKSDQQLGREEILRVEKMTRGQSDNALWNLLRLDRLTASGCATNRLLPPTRAMIFGIDNEKLVKKNKKLIRLIRECVEKKLGCKVIETVLDCGMFFTKLGLNAASPDAYMLLENGTFVPIEIKCPVSYENVTVDEMRNALNVRKNRYRVKHTAFSVNKSGPAVFLVEHSDPHYRQMQRQMYVLDAPVCAYVVKFNNSFVVNVVNRDEAFCAREKTAERKLFELFVARNNNISKLASLPARIKSFENQIHGLGGEDVKRLARAGFFYYFGKLRCFFCKNKFAASTATDEIVTLHETCENSRCLLRFTKTDAKHPEFYDHGKRLETLRAAGRDVNLNLAEAGVFLCNDTKRFLTFCCDQVVAIDGDIDQLALYHQPLCVYYKLLVKVSN</sequence>
<protein>
    <submittedName>
        <fullName evidence="5">Alk-exo</fullName>
    </submittedName>
</protein>
<dbReference type="EMBL" id="FJ227128">
    <property type="protein sequence ID" value="ACO53561.1"/>
    <property type="molecule type" value="Genomic_DNA"/>
</dbReference>
<dbReference type="InterPro" id="IPR051703">
    <property type="entry name" value="NF-kappa-B_Signaling_Reg"/>
</dbReference>
<dbReference type="InterPro" id="IPR011335">
    <property type="entry name" value="Restrct_endonuc-II-like"/>
</dbReference>
<reference evidence="5 6" key="1">
    <citation type="journal article" date="2009" name="Virus Genes">
        <title>Morphology and genome of Euproctis pseudoconspersa nucleopolyhedrovirus.</title>
        <authorList>
            <person name="Tang X.D."/>
            <person name="Xiao Q."/>
            <person name="Ma X.C."/>
            <person name="Zhu Z.R."/>
            <person name="Zhang C.X."/>
        </authorList>
    </citation>
    <scope>NUCLEOTIDE SEQUENCE [LARGE SCALE GENOMIC DNA]</scope>
    <source>
        <strain evidence="5 6">Hangzhou</strain>
    </source>
</reference>
<proteinExistence type="predicted"/>
<dbReference type="GeneID" id="7804666"/>
<evidence type="ECO:0000256" key="3">
    <source>
        <dbReference type="ARBA" id="ARBA00022801"/>
    </source>
</evidence>
<keyword evidence="1" id="KW-0540">Nuclease</keyword>
<dbReference type="Gene3D" id="3.90.320.10">
    <property type="match status" value="1"/>
</dbReference>
<dbReference type="GO" id="GO:0004519">
    <property type="term" value="F:endonuclease activity"/>
    <property type="evidence" value="ECO:0007669"/>
    <property type="project" value="UniProtKB-KW"/>
</dbReference>
<keyword evidence="2" id="KW-0255">Endonuclease</keyword>
<dbReference type="Gene3D" id="1.10.1170.10">
    <property type="entry name" value="Inhibitor Of Apoptosis Protein (2mihbC-IAP-1), Chain A"/>
    <property type="match status" value="1"/>
</dbReference>
<evidence type="ECO:0000256" key="2">
    <source>
        <dbReference type="ARBA" id="ARBA00022759"/>
    </source>
</evidence>
<dbReference type="KEGG" id="vg:7804666"/>
<dbReference type="PROSITE" id="PS50143">
    <property type="entry name" value="BIR_REPEAT_2"/>
    <property type="match status" value="1"/>
</dbReference>
<dbReference type="RefSeq" id="YP_002854721.1">
    <property type="nucleotide sequence ID" value="NC_012639.1"/>
</dbReference>
<dbReference type="Pfam" id="PF00653">
    <property type="entry name" value="BIR"/>
    <property type="match status" value="1"/>
</dbReference>
<organism evidence="5 6">
    <name type="scientific">Euproctis pseudoconspersa nucleopolyhedrovirus</name>
    <dbReference type="NCBI Taxonomy" id="307467"/>
    <lineage>
        <taxon>Viruses</taxon>
        <taxon>Viruses incertae sedis</taxon>
        <taxon>Naldaviricetes</taxon>
        <taxon>Lefavirales</taxon>
        <taxon>Baculoviridae</taxon>
        <taxon>Alphabaculovirus</taxon>
        <taxon>Alphabaculovirus eupseudoconspersae</taxon>
    </lineage>
</organism>
<dbReference type="SUPFAM" id="SSF57924">
    <property type="entry name" value="Inhibitor of apoptosis (IAP) repeat"/>
    <property type="match status" value="1"/>
</dbReference>
<evidence type="ECO:0000313" key="5">
    <source>
        <dbReference type="EMBL" id="ACO53561.1"/>
    </source>
</evidence>
<keyword evidence="4" id="KW-0269">Exonuclease</keyword>
<dbReference type="Proteomes" id="UP000203846">
    <property type="component" value="Segment"/>
</dbReference>
<dbReference type="PANTHER" id="PTHR46609:SF8">
    <property type="entry name" value="YQAJ VIRAL RECOMBINASE DOMAIN-CONTAINING PROTEIN"/>
    <property type="match status" value="1"/>
</dbReference>
<keyword evidence="6" id="KW-1185">Reference proteome</keyword>
<accession>C3TX19</accession>